<dbReference type="SMART" id="SM00211">
    <property type="entry name" value="TY"/>
    <property type="match status" value="1"/>
</dbReference>
<feature type="region of interest" description="Disordered" evidence="5">
    <location>
        <begin position="752"/>
        <end position="782"/>
    </location>
</feature>
<dbReference type="SUPFAM" id="SSF57610">
    <property type="entry name" value="Thyroglobulin type-1 domain"/>
    <property type="match status" value="1"/>
</dbReference>
<feature type="chain" id="PRO_5041951950" evidence="6">
    <location>
        <begin position="23"/>
        <end position="961"/>
    </location>
</feature>
<dbReference type="InterPro" id="IPR036857">
    <property type="entry name" value="Thyroglobulin_1_sf"/>
</dbReference>
<comment type="caution">
    <text evidence="8">The sequence shown here is derived from an EMBL/GenBank/DDBJ whole genome shotgun (WGS) entry which is preliminary data.</text>
</comment>
<feature type="signal peptide" evidence="6">
    <location>
        <begin position="1"/>
        <end position="22"/>
    </location>
</feature>
<dbReference type="Pfam" id="PF00086">
    <property type="entry name" value="Thyroglobulin_1"/>
    <property type="match status" value="1"/>
</dbReference>
<accession>A0AAD4NDT1</accession>
<dbReference type="InterPro" id="IPR000716">
    <property type="entry name" value="Thyroglobulin_1"/>
</dbReference>
<proteinExistence type="predicted"/>
<protein>
    <submittedName>
        <fullName evidence="8">Trypsin inhibitor like cysteine rich domain-containing protein</fullName>
    </submittedName>
</protein>
<dbReference type="Gene3D" id="2.10.25.10">
    <property type="entry name" value="Laminin"/>
    <property type="match status" value="5"/>
</dbReference>
<name>A0AAD4NDT1_9BILA</name>
<dbReference type="Pfam" id="PF01826">
    <property type="entry name" value="TIL"/>
    <property type="match status" value="4"/>
</dbReference>
<evidence type="ECO:0000313" key="9">
    <source>
        <dbReference type="Proteomes" id="UP001201812"/>
    </source>
</evidence>
<keyword evidence="9" id="KW-1185">Reference proteome</keyword>
<dbReference type="CDD" id="cd00191">
    <property type="entry name" value="TY"/>
    <property type="match status" value="1"/>
</dbReference>
<dbReference type="EMBL" id="JAKKPZ010000003">
    <property type="protein sequence ID" value="KAI1723965.1"/>
    <property type="molecule type" value="Genomic_DNA"/>
</dbReference>
<feature type="domain" description="Thyroglobulin type-1" evidence="7">
    <location>
        <begin position="128"/>
        <end position="199"/>
    </location>
</feature>
<dbReference type="InterPro" id="IPR051368">
    <property type="entry name" value="SerProtInhib-TIL_Domain"/>
</dbReference>
<dbReference type="PROSITE" id="PS51162">
    <property type="entry name" value="THYROGLOBULIN_1_2"/>
    <property type="match status" value="1"/>
</dbReference>
<reference evidence="8" key="1">
    <citation type="submission" date="2022-01" db="EMBL/GenBank/DDBJ databases">
        <title>Genome Sequence Resource for Two Populations of Ditylenchus destructor, the Migratory Endoparasitic Phytonematode.</title>
        <authorList>
            <person name="Zhang H."/>
            <person name="Lin R."/>
            <person name="Xie B."/>
        </authorList>
    </citation>
    <scope>NUCLEOTIDE SEQUENCE</scope>
    <source>
        <strain evidence="8">BazhouSP</strain>
    </source>
</reference>
<organism evidence="8 9">
    <name type="scientific">Ditylenchus destructor</name>
    <dbReference type="NCBI Taxonomy" id="166010"/>
    <lineage>
        <taxon>Eukaryota</taxon>
        <taxon>Metazoa</taxon>
        <taxon>Ecdysozoa</taxon>
        <taxon>Nematoda</taxon>
        <taxon>Chromadorea</taxon>
        <taxon>Rhabditida</taxon>
        <taxon>Tylenchina</taxon>
        <taxon>Tylenchomorpha</taxon>
        <taxon>Sphaerularioidea</taxon>
        <taxon>Anguinidae</taxon>
        <taxon>Anguininae</taxon>
        <taxon>Ditylenchus</taxon>
    </lineage>
</organism>
<feature type="compositionally biased region" description="Low complexity" evidence="5">
    <location>
        <begin position="761"/>
        <end position="777"/>
    </location>
</feature>
<evidence type="ECO:0000256" key="6">
    <source>
        <dbReference type="SAM" id="SignalP"/>
    </source>
</evidence>
<sequence length="961" mass="106137">MIAAGSVLFLYICMSMVENGWLQRVCELQGTCQRCEQNRIYSFYTCHTSMDCFPEEYCTPQRFCCPISTLPSQIPASAESIDQASTAMVGMAEPNAPRCPDGSDWLRMCKTDNDCIFRDEVCAEGKCCPSCKQRRAQVLTEISRAGEHLDSSAIFIPQCSEDGSHYHPMQCSQGTNNCFCVTKFGRQIAPTNSTERTNCTEMRRTQIIMEKGGLKSWKMTKSSDKEKPILLLNSTDEINHERRNREDTQTKEENEKSSLGFLEIGRDGIQKSKAAYVTPSTNQPSVHRNSPSTSREESGQCADPLREFKTCGSSCPISCATRTQPKCQTDECLRGCFCRLPYVILDVENPFTSKCVLPAECPMLPFTSDLNSWDGGFFPAITNSNQANQDVHSVSWTKSNNPIDKCSDPLKNFHTCGSACPPACGLLQPDCGQQCVSGCFCRAPYVLKDQSDINSPCILRQHCPDFRYESECKEPNKVWTSCTSKKCPRSCDQWSPLCLPDDCKPGCECRLPYISFNTSSSSNCVLPEQCPQPTTQQPSLALAPLQFQESKCEDSNKEFHSCASSCPLGCDNLDLQLCTPCVAGCFCKNGYIFENASNWRHSRCVQISECPNKGNRAVAFSPNTGSIQPINPVSASSCPVNPVDKNGRTCDTDFECGFQQKCCPVISNQSQHNISSLPIHKCTCLDTNAIWMECGTVCPDYCPGESEQTRTKQENCPKICRPGCFCVAGFIKKNSDANSECIPISKCPRIGQDDDIGPEFTTSQASMTTSTQSTPTTEENNEEDSCGEALASAVLYSSTGARLGRLLVRPDRRKGKNENRRIRITGELTPYAATSIREETHFLAIHQFSDTTIDGCKNVGSALVMNILEEDDNGFVVTTSASEFEIGPSHRFRSERPADPTKIVIRIDKVLLWSDPITVGTNPLIGHSVVLKTYNNSKPEGFDIRKQKMVACAVLGIVPSC</sequence>
<keyword evidence="3 4" id="KW-1015">Disulfide bond</keyword>
<feature type="compositionally biased region" description="Polar residues" evidence="5">
    <location>
        <begin position="278"/>
        <end position="293"/>
    </location>
</feature>
<dbReference type="InterPro" id="IPR002919">
    <property type="entry name" value="TIL_dom"/>
</dbReference>
<dbReference type="InterPro" id="IPR036084">
    <property type="entry name" value="Ser_inhib-like_sf"/>
</dbReference>
<keyword evidence="1" id="KW-0646">Protease inhibitor</keyword>
<keyword evidence="6" id="KW-0732">Signal</keyword>
<evidence type="ECO:0000256" key="1">
    <source>
        <dbReference type="ARBA" id="ARBA00022690"/>
    </source>
</evidence>
<gene>
    <name evidence="8" type="ORF">DdX_04150</name>
</gene>
<evidence type="ECO:0000313" key="8">
    <source>
        <dbReference type="EMBL" id="KAI1723965.1"/>
    </source>
</evidence>
<dbReference type="SUPFAM" id="SSF57567">
    <property type="entry name" value="Serine protease inhibitors"/>
    <property type="match status" value="4"/>
</dbReference>
<evidence type="ECO:0000259" key="7">
    <source>
        <dbReference type="PROSITE" id="PS51162"/>
    </source>
</evidence>
<feature type="compositionally biased region" description="Basic and acidic residues" evidence="5">
    <location>
        <begin position="237"/>
        <end position="256"/>
    </location>
</feature>
<dbReference type="AlphaFoldDB" id="A0AAD4NDT1"/>
<dbReference type="Proteomes" id="UP001201812">
    <property type="component" value="Unassembled WGS sequence"/>
</dbReference>
<dbReference type="PROSITE" id="PS00484">
    <property type="entry name" value="THYROGLOBULIN_1_1"/>
    <property type="match status" value="1"/>
</dbReference>
<dbReference type="GO" id="GO:0004867">
    <property type="term" value="F:serine-type endopeptidase inhibitor activity"/>
    <property type="evidence" value="ECO:0007669"/>
    <property type="project" value="UniProtKB-KW"/>
</dbReference>
<feature type="disulfide bond" evidence="4">
    <location>
        <begin position="171"/>
        <end position="178"/>
    </location>
</feature>
<feature type="region of interest" description="Disordered" evidence="5">
    <location>
        <begin position="275"/>
        <end position="299"/>
    </location>
</feature>
<evidence type="ECO:0000256" key="5">
    <source>
        <dbReference type="SAM" id="MobiDB-lite"/>
    </source>
</evidence>
<evidence type="ECO:0000256" key="2">
    <source>
        <dbReference type="ARBA" id="ARBA00022900"/>
    </source>
</evidence>
<dbReference type="CDD" id="cd19941">
    <property type="entry name" value="TIL"/>
    <property type="match status" value="5"/>
</dbReference>
<comment type="caution">
    <text evidence="4">Lacks conserved residue(s) required for the propagation of feature annotation.</text>
</comment>
<evidence type="ECO:0000256" key="3">
    <source>
        <dbReference type="ARBA" id="ARBA00023157"/>
    </source>
</evidence>
<keyword evidence="2" id="KW-0722">Serine protease inhibitor</keyword>
<dbReference type="PANTHER" id="PTHR23259:SF67">
    <property type="entry name" value="THYROGLOBULIN TYPE-1 DOMAIN-CONTAINING PROTEIN"/>
    <property type="match status" value="1"/>
</dbReference>
<evidence type="ECO:0000256" key="4">
    <source>
        <dbReference type="PROSITE-ProRule" id="PRU00500"/>
    </source>
</evidence>
<dbReference type="Gene3D" id="4.10.800.10">
    <property type="entry name" value="Thyroglobulin type-1"/>
    <property type="match status" value="1"/>
</dbReference>
<dbReference type="PANTHER" id="PTHR23259">
    <property type="entry name" value="RIDDLE"/>
    <property type="match status" value="1"/>
</dbReference>
<feature type="region of interest" description="Disordered" evidence="5">
    <location>
        <begin position="219"/>
        <end position="263"/>
    </location>
</feature>